<keyword evidence="3" id="KW-0479">Metal-binding</keyword>
<dbReference type="Pfam" id="PF00180">
    <property type="entry name" value="Iso_dh"/>
    <property type="match status" value="1"/>
</dbReference>
<comment type="cofactor">
    <cofactor evidence="1">
        <name>Mg(2+)</name>
        <dbReference type="ChEBI" id="CHEBI:18420"/>
    </cofactor>
</comment>
<dbReference type="GO" id="GO:0046872">
    <property type="term" value="F:metal ion binding"/>
    <property type="evidence" value="ECO:0007669"/>
    <property type="project" value="UniProtKB-KW"/>
</dbReference>
<accession>A0A7J3ZKJ5</accession>
<dbReference type="PANTHER" id="PTHR11835:SF34">
    <property type="entry name" value="ISOCITRATE DEHYDROGENASE [NAD] SUBUNIT ALPHA, MITOCHONDRIAL"/>
    <property type="match status" value="1"/>
</dbReference>
<dbReference type="GO" id="GO:0006099">
    <property type="term" value="P:tricarboxylic acid cycle"/>
    <property type="evidence" value="ECO:0007669"/>
    <property type="project" value="TreeGrafter"/>
</dbReference>
<dbReference type="GO" id="GO:0003862">
    <property type="term" value="F:3-isopropylmalate dehydrogenase activity"/>
    <property type="evidence" value="ECO:0007669"/>
    <property type="project" value="InterPro"/>
</dbReference>
<evidence type="ECO:0000256" key="1">
    <source>
        <dbReference type="ARBA" id="ARBA00001946"/>
    </source>
</evidence>
<dbReference type="GO" id="GO:0004449">
    <property type="term" value="F:isocitrate dehydrogenase (NAD+) activity"/>
    <property type="evidence" value="ECO:0007669"/>
    <property type="project" value="TreeGrafter"/>
</dbReference>
<dbReference type="GO" id="GO:0051287">
    <property type="term" value="F:NAD binding"/>
    <property type="evidence" value="ECO:0007669"/>
    <property type="project" value="InterPro"/>
</dbReference>
<comment type="similarity">
    <text evidence="2">Belongs to the isocitrate and isopropylmalate dehydrogenases family.</text>
</comment>
<evidence type="ECO:0000256" key="6">
    <source>
        <dbReference type="ARBA" id="ARBA00023027"/>
    </source>
</evidence>
<dbReference type="SUPFAM" id="SSF53659">
    <property type="entry name" value="Isocitrate/Isopropylmalate dehydrogenase-like"/>
    <property type="match status" value="1"/>
</dbReference>
<evidence type="ECO:0000259" key="7">
    <source>
        <dbReference type="SMART" id="SM01329"/>
    </source>
</evidence>
<keyword evidence="5" id="KW-0560">Oxidoreductase</keyword>
<dbReference type="AlphaFoldDB" id="A0A7J3ZKJ5"/>
<dbReference type="GO" id="GO:0009098">
    <property type="term" value="P:L-leucine biosynthetic process"/>
    <property type="evidence" value="ECO:0007669"/>
    <property type="project" value="InterPro"/>
</dbReference>
<dbReference type="InterPro" id="IPR024084">
    <property type="entry name" value="IsoPropMal-DH-like_dom"/>
</dbReference>
<reference evidence="8" key="1">
    <citation type="journal article" date="2020" name="mSystems">
        <title>Genome- and Community-Level Interaction Insights into Carbon Utilization and Element Cycling Functions of Hydrothermarchaeota in Hydrothermal Sediment.</title>
        <authorList>
            <person name="Zhou Z."/>
            <person name="Liu Y."/>
            <person name="Xu W."/>
            <person name="Pan J."/>
            <person name="Luo Z.H."/>
            <person name="Li M."/>
        </authorList>
    </citation>
    <scope>NUCLEOTIDE SEQUENCE [LARGE SCALE GENOMIC DNA]</scope>
    <source>
        <strain evidence="8">SpSt-1116</strain>
    </source>
</reference>
<proteinExistence type="inferred from homology"/>
<gene>
    <name evidence="8" type="ORF">ENM78_03660</name>
</gene>
<evidence type="ECO:0000256" key="4">
    <source>
        <dbReference type="ARBA" id="ARBA00022842"/>
    </source>
</evidence>
<comment type="caution">
    <text evidence="8">The sequence shown here is derived from an EMBL/GenBank/DDBJ whole genome shotgun (WGS) entry which is preliminary data.</text>
</comment>
<evidence type="ECO:0000313" key="8">
    <source>
        <dbReference type="EMBL" id="HHQ80534.1"/>
    </source>
</evidence>
<evidence type="ECO:0000256" key="2">
    <source>
        <dbReference type="ARBA" id="ARBA00007769"/>
    </source>
</evidence>
<dbReference type="GO" id="GO:0006102">
    <property type="term" value="P:isocitrate metabolic process"/>
    <property type="evidence" value="ECO:0007669"/>
    <property type="project" value="TreeGrafter"/>
</dbReference>
<organism evidence="8">
    <name type="scientific">Fervidicoccus fontis</name>
    <dbReference type="NCBI Taxonomy" id="683846"/>
    <lineage>
        <taxon>Archaea</taxon>
        <taxon>Thermoproteota</taxon>
        <taxon>Thermoprotei</taxon>
        <taxon>Fervidicoccales</taxon>
        <taxon>Fervidicoccaceae</taxon>
        <taxon>Fervidicoccus</taxon>
    </lineage>
</organism>
<keyword evidence="4" id="KW-0460">Magnesium</keyword>
<protein>
    <submittedName>
        <fullName evidence="8">Isocitrate/isopropylmalate dehydrogenase family protein</fullName>
    </submittedName>
</protein>
<name>A0A7J3ZKJ5_9CREN</name>
<dbReference type="Gene3D" id="3.40.718.10">
    <property type="entry name" value="Isopropylmalate Dehydrogenase"/>
    <property type="match status" value="1"/>
</dbReference>
<keyword evidence="6" id="KW-0520">NAD</keyword>
<dbReference type="SMART" id="SM01329">
    <property type="entry name" value="Iso_dh"/>
    <property type="match status" value="1"/>
</dbReference>
<dbReference type="PANTHER" id="PTHR11835">
    <property type="entry name" value="DECARBOXYLATING DEHYDROGENASES-ISOCITRATE, ISOPROPYLMALATE, TARTRATE"/>
    <property type="match status" value="1"/>
</dbReference>
<dbReference type="InterPro" id="IPR011828">
    <property type="entry name" value="LEU3_arc"/>
</dbReference>
<evidence type="ECO:0000256" key="3">
    <source>
        <dbReference type="ARBA" id="ARBA00022723"/>
    </source>
</evidence>
<dbReference type="NCBIfam" id="TIGR02088">
    <property type="entry name" value="LEU3_arch"/>
    <property type="match status" value="1"/>
</dbReference>
<dbReference type="EMBL" id="DRZC01000052">
    <property type="protein sequence ID" value="HHQ80534.1"/>
    <property type="molecule type" value="Genomic_DNA"/>
</dbReference>
<sequence>MPLVLVIPGDGIGPEVVSAALRVLEAASSHFGISLDIRFALAGDDAKRRTGEALPRETLELAKKATAILKGPVGETAFDAVVRLRLLLDLYANIRPAKSLPGVESVRPIDMVIVRENVEDVYIGAEYKTGDVAIALKVITGRGTERVARVAARIAKSRSRRVTIVHKANVLRIVDGHFRDVARKTLEESGVSVDEMYVDAAAMELVRRPMRFDVMLTPNQYGDILSDLAAQVAGGLGLAPSANIGDSKALFEPVHGAAWDIAGKGIANPTAMILSVAMMLDWLGYSSASKAVWASVESVLSSNVKTPDLGGSASTSEFAERVAERVRWFG</sequence>
<feature type="domain" description="Isopropylmalate dehydrogenase-like" evidence="7">
    <location>
        <begin position="3"/>
        <end position="322"/>
    </location>
</feature>
<evidence type="ECO:0000256" key="5">
    <source>
        <dbReference type="ARBA" id="ARBA00023002"/>
    </source>
</evidence>